<name>A0A2T0VYQ3_9LACT</name>
<dbReference type="Proteomes" id="UP000238205">
    <property type="component" value="Unassembled WGS sequence"/>
</dbReference>
<evidence type="ECO:0000313" key="2">
    <source>
        <dbReference type="EMBL" id="PRY77507.1"/>
    </source>
</evidence>
<evidence type="ECO:0000313" key="3">
    <source>
        <dbReference type="Proteomes" id="UP000238205"/>
    </source>
</evidence>
<feature type="compositionally biased region" description="Basic and acidic residues" evidence="1">
    <location>
        <begin position="13"/>
        <end position="23"/>
    </location>
</feature>
<dbReference type="OrthoDB" id="165650at2"/>
<keyword evidence="3" id="KW-1185">Reference proteome</keyword>
<protein>
    <submittedName>
        <fullName evidence="2">Flagellar operon protein</fullName>
    </submittedName>
</protein>
<feature type="compositionally biased region" description="Polar residues" evidence="1">
    <location>
        <begin position="1"/>
        <end position="11"/>
    </location>
</feature>
<proteinExistence type="predicted"/>
<keyword evidence="2" id="KW-0969">Cilium</keyword>
<dbReference type="RefSeq" id="WP_106195648.1">
    <property type="nucleotide sequence ID" value="NZ_PVTO01000028.1"/>
</dbReference>
<dbReference type="EMBL" id="PVTO01000028">
    <property type="protein sequence ID" value="PRY77507.1"/>
    <property type="molecule type" value="Genomic_DNA"/>
</dbReference>
<feature type="region of interest" description="Disordered" evidence="1">
    <location>
        <begin position="1"/>
        <end position="23"/>
    </location>
</feature>
<gene>
    <name evidence="2" type="ORF">CLV38_12820</name>
</gene>
<keyword evidence="2" id="KW-0966">Cell projection</keyword>
<sequence>MIHNLSGSQSIKIKPDNQVRSSERKIDPQFQSFMQEAIKETDSPSKAVTFSHHAQKRMNQHGFTLNERDMHLLEEAVETLEAKGSEQSLILYDDLALIASIKNKTVITALKSTEMNDVTNIDSAIQINGKR</sequence>
<comment type="caution">
    <text evidence="2">The sequence shown here is derived from an EMBL/GenBank/DDBJ whole genome shotgun (WGS) entry which is preliminary data.</text>
</comment>
<reference evidence="2 3" key="1">
    <citation type="submission" date="2018-03" db="EMBL/GenBank/DDBJ databases">
        <title>Genomic Encyclopedia of Archaeal and Bacterial Type Strains, Phase II (KMG-II): from individual species to whole genera.</title>
        <authorList>
            <person name="Goeker M."/>
        </authorList>
    </citation>
    <scope>NUCLEOTIDE SEQUENCE [LARGE SCALE GENOMIC DNA]</scope>
    <source>
        <strain evidence="2 3">DSM 13175</strain>
    </source>
</reference>
<dbReference type="AlphaFoldDB" id="A0A2T0VYQ3"/>
<evidence type="ECO:0000256" key="1">
    <source>
        <dbReference type="SAM" id="MobiDB-lite"/>
    </source>
</evidence>
<keyword evidence="2" id="KW-0282">Flagellum</keyword>
<accession>A0A2T0VYQ3</accession>
<organism evidence="2 3">
    <name type="scientific">Alkalibacterium olivapovliticus</name>
    <dbReference type="NCBI Taxonomy" id="99907"/>
    <lineage>
        <taxon>Bacteria</taxon>
        <taxon>Bacillati</taxon>
        <taxon>Bacillota</taxon>
        <taxon>Bacilli</taxon>
        <taxon>Lactobacillales</taxon>
        <taxon>Carnobacteriaceae</taxon>
        <taxon>Alkalibacterium</taxon>
    </lineage>
</organism>